<feature type="transmembrane region" description="Helical" evidence="2">
    <location>
        <begin position="1336"/>
        <end position="1358"/>
    </location>
</feature>
<feature type="transmembrane region" description="Helical" evidence="2">
    <location>
        <begin position="321"/>
        <end position="348"/>
    </location>
</feature>
<dbReference type="Pfam" id="PF11847">
    <property type="entry name" value="GT-C_AftD"/>
    <property type="match status" value="1"/>
</dbReference>
<dbReference type="GO" id="GO:0016740">
    <property type="term" value="F:transferase activity"/>
    <property type="evidence" value="ECO:0007669"/>
    <property type="project" value="InterPro"/>
</dbReference>
<reference evidence="4 5" key="1">
    <citation type="submission" date="2020-04" db="EMBL/GenBank/DDBJ databases">
        <title>Knoellia sp. isolate from air conditioner.</title>
        <authorList>
            <person name="Chea S."/>
            <person name="Kim D.-U."/>
        </authorList>
    </citation>
    <scope>NUCLEOTIDE SEQUENCE [LARGE SCALE GENOMIC DNA]</scope>
    <source>
        <strain evidence="4 5">DB2414S</strain>
    </source>
</reference>
<feature type="compositionally biased region" description="Polar residues" evidence="1">
    <location>
        <begin position="773"/>
        <end position="802"/>
    </location>
</feature>
<dbReference type="Gene3D" id="2.60.120.260">
    <property type="entry name" value="Galactose-binding domain-like"/>
    <property type="match status" value="1"/>
</dbReference>
<feature type="transmembrane region" description="Helical" evidence="2">
    <location>
        <begin position="218"/>
        <end position="239"/>
    </location>
</feature>
<organism evidence="4 5">
    <name type="scientific">Knoellia koreensis</name>
    <dbReference type="NCBI Taxonomy" id="2730921"/>
    <lineage>
        <taxon>Bacteria</taxon>
        <taxon>Bacillati</taxon>
        <taxon>Actinomycetota</taxon>
        <taxon>Actinomycetes</taxon>
        <taxon>Micrococcales</taxon>
        <taxon>Intrasporangiaceae</taxon>
        <taxon>Knoellia</taxon>
    </lineage>
</organism>
<evidence type="ECO:0000256" key="1">
    <source>
        <dbReference type="SAM" id="MobiDB-lite"/>
    </source>
</evidence>
<proteinExistence type="predicted"/>
<dbReference type="Proteomes" id="UP000588586">
    <property type="component" value="Unassembled WGS sequence"/>
</dbReference>
<keyword evidence="2" id="KW-1133">Transmembrane helix</keyword>
<evidence type="ECO:0000259" key="3">
    <source>
        <dbReference type="PROSITE" id="PS50022"/>
    </source>
</evidence>
<dbReference type="Pfam" id="PF24607">
    <property type="entry name" value="CBM_AftD"/>
    <property type="match status" value="2"/>
</dbReference>
<dbReference type="SUPFAM" id="SSF49785">
    <property type="entry name" value="Galactose-binding domain-like"/>
    <property type="match status" value="1"/>
</dbReference>
<evidence type="ECO:0000256" key="2">
    <source>
        <dbReference type="SAM" id="Phobius"/>
    </source>
</evidence>
<feature type="transmembrane region" description="Helical" evidence="2">
    <location>
        <begin position="1303"/>
        <end position="1324"/>
    </location>
</feature>
<feature type="transmembrane region" description="Helical" evidence="2">
    <location>
        <begin position="286"/>
        <end position="309"/>
    </location>
</feature>
<comment type="caution">
    <text evidence="4">The sequence shown here is derived from an EMBL/GenBank/DDBJ whole genome shotgun (WGS) entry which is preliminary data.</text>
</comment>
<feature type="transmembrane region" description="Helical" evidence="2">
    <location>
        <begin position="397"/>
        <end position="419"/>
    </location>
</feature>
<evidence type="ECO:0000313" key="5">
    <source>
        <dbReference type="Proteomes" id="UP000588586"/>
    </source>
</evidence>
<dbReference type="InterPro" id="IPR000421">
    <property type="entry name" value="FA58C"/>
</dbReference>
<dbReference type="PROSITE" id="PS50022">
    <property type="entry name" value="FA58C_3"/>
    <property type="match status" value="1"/>
</dbReference>
<name>A0A849HF18_9MICO</name>
<sequence length="1373" mass="144243">MTSSTHRDDRLVWRVRLLAASLFLAALMFHQAPGRVVPDTKLDLTADPGGFLARALSIWDPQGQFGQLQNQAYGYLFPVGPFHWALMEAGAPAWVTQRLWWSVVAVVAFLGMWLLSGALGVADRGPRFVGALLFALSPRIVSELAITSVEVWPYAMAPWVLLPLVVPGRRSWWWRVTASAVAFTFVGGVNAVATGATLVLPALWLLTRHWSVRHALRSIGWLVAIVLVSLWWSVPLVLLGRYSPPFLDWIENAPVTTHFASPWEALRGTTTWLSYLSVSNGPSWPAGWAFVTQGVMVAVTAAVVALGVAGLAARSCPERRFLLLALVTGLALVTLGHVGAAGGLGASTTQALLDGALSPLRNTHKFEPVVRVALVLGACHALSVLQARLQRWATPTWLGPVLVGSLVVALVAPGVQGVMPRPESYRAIPSYWTETASWLDRQPGPGGVLVVPAASFADFTWGSTKDEPLQALLRRPFAVRDAVPLGSAGATRLLDEVQRQLGSGKGTPQLTWMLRSAGVRFVVVRNDLRTDVVPNIGLQVHQALADAGLARVRTFGPVIDTTAQEPAETRDAFTRLPYPSVEVYDTGGPVGGTQVDSSRVVGVAGGPEDMARSVEAVGADAAVSAADAGPSGFEPSTWAVTDGNRRREVFFGRASDNISATLAAGDRGRTRRSVIDYEAPPMTPQSVRRWDGDLLDVRVSSSASDANATLRIGPGAGPAAAVDGDADTAWVSGRFGVARGEWLELSFRSPRPVTGMTVRLSQPQQVGAPPSRVNVTTDGGSVSSVLSRSTEPQQVATPSTPTSRVRITITQVQNTGPENGVAIGEVSIPGAVLGSSVGVNGGSLPADESPYYVLGTPTSGSAACIRVAERPLCSDALSRPAEESNGLRREIEVVRSENVRASGTAVVRPGPAADRLVDDLMPYRAKASSRAVPDLAGRPGAAVDGSLETGWVAGKDDPDPTLEVVLPERAPTRGAQFQVDEFLAASRPDEVEVSLDDGRRRRLTVDAEGRVSWPETRAKVVSFRFLRTSEKRSVDAAGLVSVLPVGVSELVIAGAPKASSPPRTAATGATCGFGPGLTVNGRRLDTQVDGTVGELLDGRPMAWRVCGNGDLSLPAGVAVLDAPATEAFRPDSLVLRPAAAGTTSAGAGQGAALDQRWKSATQFDLRVQPREETSLIVLPQNFSPGWRATTDAGKALTPIRVNGWQQGWVVPQATSGHVTMTFPAQGWFRFGLVAGAAAVLLTAAVMYLTRRRRPTVATTEPTAAGWVTGLALALVVLGFGTVGAAAALAGLVVAGVMRSRMQAVPLVAGGLILVAGAWAVTGLWPTGGAGVTSSAVQLFALTAVAVAVAAGSSAWGGTGSPRLARRIRGRSSQ</sequence>
<feature type="transmembrane region" description="Helical" evidence="2">
    <location>
        <begin position="1036"/>
        <end position="1055"/>
    </location>
</feature>
<accession>A0A849HF18</accession>
<dbReference type="NCBIfam" id="NF047619">
    <property type="entry name" value="NADase_discoid"/>
    <property type="match status" value="1"/>
</dbReference>
<feature type="transmembrane region" description="Helical" evidence="2">
    <location>
        <begin position="1269"/>
        <end position="1296"/>
    </location>
</feature>
<evidence type="ECO:0000313" key="4">
    <source>
        <dbReference type="EMBL" id="NNM44801.1"/>
    </source>
</evidence>
<dbReference type="RefSeq" id="WP_171241915.1">
    <property type="nucleotide sequence ID" value="NZ_JABEPQ010000001.1"/>
</dbReference>
<dbReference type="InterPro" id="IPR057561">
    <property type="entry name" value="NADase_transloc"/>
</dbReference>
<gene>
    <name evidence="4" type="ORF">HJG52_02140</name>
</gene>
<feature type="transmembrane region" description="Helical" evidence="2">
    <location>
        <begin position="128"/>
        <end position="153"/>
    </location>
</feature>
<dbReference type="InterPro" id="IPR008979">
    <property type="entry name" value="Galactose-bd-like_sf"/>
</dbReference>
<feature type="transmembrane region" description="Helical" evidence="2">
    <location>
        <begin position="99"/>
        <end position="121"/>
    </location>
</feature>
<feature type="domain" description="F5/8 type C" evidence="3">
    <location>
        <begin position="682"/>
        <end position="779"/>
    </location>
</feature>
<keyword evidence="2" id="KW-0472">Membrane</keyword>
<feature type="transmembrane region" description="Helical" evidence="2">
    <location>
        <begin position="173"/>
        <end position="206"/>
    </location>
</feature>
<keyword evidence="2" id="KW-0812">Transmembrane</keyword>
<dbReference type="InterPro" id="IPR021798">
    <property type="entry name" value="AftD_N"/>
</dbReference>
<feature type="region of interest" description="Disordered" evidence="1">
    <location>
        <begin position="763"/>
        <end position="802"/>
    </location>
</feature>
<dbReference type="InterPro" id="IPR056997">
    <property type="entry name" value="CBM_AftD"/>
</dbReference>
<feature type="transmembrane region" description="Helical" evidence="2">
    <location>
        <begin position="1227"/>
        <end position="1249"/>
    </location>
</feature>
<feature type="transmembrane region" description="Helical" evidence="2">
    <location>
        <begin position="368"/>
        <end position="385"/>
    </location>
</feature>
<keyword evidence="5" id="KW-1185">Reference proteome</keyword>
<dbReference type="EMBL" id="JABEPQ010000001">
    <property type="protein sequence ID" value="NNM44801.1"/>
    <property type="molecule type" value="Genomic_DNA"/>
</dbReference>
<protein>
    <submittedName>
        <fullName evidence="4">DUF3367 domain-containing protein</fullName>
    </submittedName>
</protein>